<keyword evidence="4" id="KW-1185">Reference proteome</keyword>
<proteinExistence type="predicted"/>
<accession>A0AAJ4DM60</accession>
<evidence type="ECO:0000259" key="2">
    <source>
        <dbReference type="Pfam" id="PF13525"/>
    </source>
</evidence>
<dbReference type="Proteomes" id="UP000326061">
    <property type="component" value="Chromosome"/>
</dbReference>
<organism evidence="3 4">
    <name type="scientific">Sulfurimonas xiamenensis</name>
    <dbReference type="NCBI Taxonomy" id="2590021"/>
    <lineage>
        <taxon>Bacteria</taxon>
        <taxon>Pseudomonadati</taxon>
        <taxon>Campylobacterota</taxon>
        <taxon>Epsilonproteobacteria</taxon>
        <taxon>Campylobacterales</taxon>
        <taxon>Sulfurimonadaceae</taxon>
        <taxon>Sulfurimonas</taxon>
    </lineage>
</organism>
<dbReference type="KEGG" id="suln:FJR47_01700"/>
<dbReference type="Gene3D" id="1.25.40.10">
    <property type="entry name" value="Tetratricopeptide repeat domain"/>
    <property type="match status" value="1"/>
</dbReference>
<reference evidence="4" key="1">
    <citation type="submission" date="2019-06" db="EMBL/GenBank/DDBJ databases">
        <title>Sulfurimonas gotlandica sp. nov., a chemoautotrophic and psychrotolerant epsilonproteobacterium isolated from a pelagic redoxcline, and an emended description of the genus Sulfurimonas.</title>
        <authorList>
            <person name="Wang S."/>
            <person name="Jiang L."/>
            <person name="Shao Z."/>
        </authorList>
    </citation>
    <scope>NUCLEOTIDE SEQUENCE [LARGE SCALE GENOMIC DNA]</scope>
    <source>
        <strain evidence="4">1-1N</strain>
    </source>
</reference>
<dbReference type="RefSeq" id="WP_152298762.1">
    <property type="nucleotide sequence ID" value="NZ_CP041166.1"/>
</dbReference>
<keyword evidence="1" id="KW-0732">Signal</keyword>
<gene>
    <name evidence="3" type="primary">bamD</name>
    <name evidence="3" type="ORF">FJR47_01700</name>
</gene>
<evidence type="ECO:0000313" key="3">
    <source>
        <dbReference type="EMBL" id="QFR42696.1"/>
    </source>
</evidence>
<sequence length="250" mass="28925">MKLKIYFLAALVLFSLLFSGCSKEVEEYNKSAIYWYSKIVQSVSNGDLERADSYYSSLQGEHIGSPLLPEATMILALAHMYHEEYLLSEHFLNEYIKRYATPNEKEEAEFLKIKAKYMALPNPRRDQGLITEAIEEGEAFKRIYPNSMYLEIINTMLTRLYLAEFTLNESIAGLYDRLDKPKSAAYYRSINPQPWIVSEEVNRAVAPWYRSWFEGDGTSSWYDFMIPDTQSVVSRSSVKDEDVGESDETK</sequence>
<evidence type="ECO:0000313" key="4">
    <source>
        <dbReference type="Proteomes" id="UP000326061"/>
    </source>
</evidence>
<dbReference type="InterPro" id="IPR039565">
    <property type="entry name" value="BamD-like"/>
</dbReference>
<protein>
    <submittedName>
        <fullName evidence="3">Outer membrane protein assembly factor BamD</fullName>
    </submittedName>
</protein>
<evidence type="ECO:0000256" key="1">
    <source>
        <dbReference type="ARBA" id="ARBA00022729"/>
    </source>
</evidence>
<dbReference type="Pfam" id="PF13525">
    <property type="entry name" value="YfiO"/>
    <property type="match status" value="1"/>
</dbReference>
<feature type="domain" description="Outer membrane lipoprotein BamD-like" evidence="2">
    <location>
        <begin position="34"/>
        <end position="160"/>
    </location>
</feature>
<name>A0AAJ4DM60_9BACT</name>
<dbReference type="EMBL" id="CP041166">
    <property type="protein sequence ID" value="QFR42696.1"/>
    <property type="molecule type" value="Genomic_DNA"/>
</dbReference>
<dbReference type="PROSITE" id="PS51257">
    <property type="entry name" value="PROKAR_LIPOPROTEIN"/>
    <property type="match status" value="1"/>
</dbReference>
<dbReference type="AlphaFoldDB" id="A0AAJ4DM60"/>
<dbReference type="InterPro" id="IPR011990">
    <property type="entry name" value="TPR-like_helical_dom_sf"/>
</dbReference>